<evidence type="ECO:0000313" key="8">
    <source>
        <dbReference type="EMBL" id="VDK58705.1"/>
    </source>
</evidence>
<dbReference type="FunFam" id="2.10.25.10:FF:000472">
    <property type="entry name" value="Uncharacterized protein, isoform A"/>
    <property type="match status" value="1"/>
</dbReference>
<dbReference type="Proteomes" id="UP000271889">
    <property type="component" value="Unassembled WGS sequence"/>
</dbReference>
<sequence>MSRVITLSCEDGINSFTCVCKPGYSGEFCEQRIDQCASSPCMNNGTCFDEGASFRCVCANGWTGDTCEQETGSCVSGKDCEIAPNRCIGEPCLNGGVCGDFGSRQECSCPKKFTGTGLFLNCYEFPVAVNSLQNQTK</sequence>
<dbReference type="CDD" id="cd00054">
    <property type="entry name" value="EGF_CA"/>
    <property type="match status" value="2"/>
</dbReference>
<evidence type="ECO:0000256" key="1">
    <source>
        <dbReference type="ARBA" id="ARBA00022536"/>
    </source>
</evidence>
<keyword evidence="3" id="KW-0677">Repeat</keyword>
<evidence type="ECO:0000256" key="2">
    <source>
        <dbReference type="ARBA" id="ARBA00022729"/>
    </source>
</evidence>
<gene>
    <name evidence="8" type="ORF">CGOC_LOCUS4408</name>
</gene>
<dbReference type="SMART" id="SM00181">
    <property type="entry name" value="EGF"/>
    <property type="match status" value="3"/>
</dbReference>
<dbReference type="PANTHER" id="PTHR12916">
    <property type="entry name" value="CYTOCHROME C OXIDASE POLYPEPTIDE VIC-2"/>
    <property type="match status" value="1"/>
</dbReference>
<dbReference type="InterPro" id="IPR000152">
    <property type="entry name" value="EGF-type_Asp/Asn_hydroxyl_site"/>
</dbReference>
<dbReference type="AlphaFoldDB" id="A0A3P6RX01"/>
<organism evidence="8 9">
    <name type="scientific">Cylicostephanus goldi</name>
    <name type="common">Nematode worm</name>
    <dbReference type="NCBI Taxonomy" id="71465"/>
    <lineage>
        <taxon>Eukaryota</taxon>
        <taxon>Metazoa</taxon>
        <taxon>Ecdysozoa</taxon>
        <taxon>Nematoda</taxon>
        <taxon>Chromadorea</taxon>
        <taxon>Rhabditida</taxon>
        <taxon>Rhabditina</taxon>
        <taxon>Rhabditomorpha</taxon>
        <taxon>Strongyloidea</taxon>
        <taxon>Strongylidae</taxon>
        <taxon>Cylicostephanus</taxon>
    </lineage>
</organism>
<dbReference type="SUPFAM" id="SSF57196">
    <property type="entry name" value="EGF/Laminin"/>
    <property type="match status" value="3"/>
</dbReference>
<dbReference type="GO" id="GO:0007219">
    <property type="term" value="P:Notch signaling pathway"/>
    <property type="evidence" value="ECO:0007669"/>
    <property type="project" value="TreeGrafter"/>
</dbReference>
<evidence type="ECO:0000313" key="9">
    <source>
        <dbReference type="Proteomes" id="UP000271889"/>
    </source>
</evidence>
<feature type="domain" description="EGF-like" evidence="7">
    <location>
        <begin position="83"/>
        <end position="123"/>
    </location>
</feature>
<keyword evidence="1 6" id="KW-0245">EGF-like domain</keyword>
<dbReference type="Gene3D" id="2.10.25.10">
    <property type="entry name" value="Laminin"/>
    <property type="match status" value="3"/>
</dbReference>
<proteinExistence type="predicted"/>
<dbReference type="EMBL" id="UYRV01012174">
    <property type="protein sequence ID" value="VDK58705.1"/>
    <property type="molecule type" value="Genomic_DNA"/>
</dbReference>
<feature type="disulfide bond" evidence="6">
    <location>
        <begin position="58"/>
        <end position="67"/>
    </location>
</feature>
<dbReference type="GO" id="GO:0005112">
    <property type="term" value="F:Notch binding"/>
    <property type="evidence" value="ECO:0007669"/>
    <property type="project" value="TreeGrafter"/>
</dbReference>
<protein>
    <recommendedName>
        <fullName evidence="7">EGF-like domain-containing protein</fullName>
    </recommendedName>
</protein>
<accession>A0A3P6RX01</accession>
<name>A0A3P6RX01_CYLGO</name>
<dbReference type="PROSITE" id="PS01186">
    <property type="entry name" value="EGF_2"/>
    <property type="match status" value="2"/>
</dbReference>
<evidence type="ECO:0000256" key="5">
    <source>
        <dbReference type="ARBA" id="ARBA00023180"/>
    </source>
</evidence>
<dbReference type="Pfam" id="PF00008">
    <property type="entry name" value="EGF"/>
    <property type="match status" value="1"/>
</dbReference>
<dbReference type="SMART" id="SM00179">
    <property type="entry name" value="EGF_CA"/>
    <property type="match status" value="2"/>
</dbReference>
<dbReference type="PROSITE" id="PS00010">
    <property type="entry name" value="ASX_HYDROXYL"/>
    <property type="match status" value="2"/>
</dbReference>
<evidence type="ECO:0000256" key="4">
    <source>
        <dbReference type="ARBA" id="ARBA00023157"/>
    </source>
</evidence>
<keyword evidence="9" id="KW-1185">Reference proteome</keyword>
<keyword evidence="2" id="KW-0732">Signal</keyword>
<dbReference type="PRINTS" id="PR00010">
    <property type="entry name" value="EGFBLOOD"/>
</dbReference>
<keyword evidence="4 6" id="KW-1015">Disulfide bond</keyword>
<dbReference type="GO" id="GO:0005509">
    <property type="term" value="F:calcium ion binding"/>
    <property type="evidence" value="ECO:0007669"/>
    <property type="project" value="InterPro"/>
</dbReference>
<dbReference type="Pfam" id="PF12661">
    <property type="entry name" value="hEGF"/>
    <property type="match status" value="1"/>
</dbReference>
<dbReference type="OrthoDB" id="430340at2759"/>
<evidence type="ECO:0000256" key="6">
    <source>
        <dbReference type="PROSITE-ProRule" id="PRU00076"/>
    </source>
</evidence>
<feature type="domain" description="EGF-like" evidence="7">
    <location>
        <begin position="1"/>
        <end position="30"/>
    </location>
</feature>
<feature type="disulfide bond" evidence="6">
    <location>
        <begin position="20"/>
        <end position="29"/>
    </location>
</feature>
<dbReference type="InterPro" id="IPR001881">
    <property type="entry name" value="EGF-like_Ca-bd_dom"/>
</dbReference>
<dbReference type="PROSITE" id="PS00022">
    <property type="entry name" value="EGF_1"/>
    <property type="match status" value="2"/>
</dbReference>
<evidence type="ECO:0000259" key="7">
    <source>
        <dbReference type="PROSITE" id="PS50026"/>
    </source>
</evidence>
<dbReference type="InterPro" id="IPR000742">
    <property type="entry name" value="EGF"/>
</dbReference>
<dbReference type="PANTHER" id="PTHR12916:SF4">
    <property type="entry name" value="UNINFLATABLE, ISOFORM C"/>
    <property type="match status" value="1"/>
</dbReference>
<comment type="caution">
    <text evidence="6">Lacks conserved residue(s) required for the propagation of feature annotation.</text>
</comment>
<feature type="domain" description="EGF-like" evidence="7">
    <location>
        <begin position="32"/>
        <end position="68"/>
    </location>
</feature>
<reference evidence="8 9" key="1">
    <citation type="submission" date="2018-11" db="EMBL/GenBank/DDBJ databases">
        <authorList>
            <consortium name="Pathogen Informatics"/>
        </authorList>
    </citation>
    <scope>NUCLEOTIDE SEQUENCE [LARGE SCALE GENOMIC DNA]</scope>
</reference>
<evidence type="ECO:0000256" key="3">
    <source>
        <dbReference type="ARBA" id="ARBA00022737"/>
    </source>
</evidence>
<dbReference type="InterPro" id="IPR013032">
    <property type="entry name" value="EGF-like_CS"/>
</dbReference>
<dbReference type="PROSITE" id="PS50026">
    <property type="entry name" value="EGF_3"/>
    <property type="match status" value="3"/>
</dbReference>
<keyword evidence="5" id="KW-0325">Glycoprotein</keyword>